<keyword evidence="1" id="KW-0547">Nucleotide-binding</keyword>
<name>A0A7G7MMC6_9PSEU</name>
<dbReference type="Proteomes" id="UP000515728">
    <property type="component" value="Chromosome"/>
</dbReference>
<dbReference type="PROSITE" id="PS00675">
    <property type="entry name" value="SIGMA54_INTERACT_1"/>
    <property type="match status" value="1"/>
</dbReference>
<keyword evidence="2" id="KW-0067">ATP-binding</keyword>
<gene>
    <name evidence="4" type="ORF">H6H00_08480</name>
</gene>
<reference evidence="4 5" key="1">
    <citation type="submission" date="2020-08" db="EMBL/GenBank/DDBJ databases">
        <authorList>
            <person name="Mo P."/>
        </authorList>
    </citation>
    <scope>NUCLEOTIDE SEQUENCE [LARGE SCALE GENOMIC DNA]</scope>
    <source>
        <strain evidence="4 5">CGMCC 4.1532</strain>
    </source>
</reference>
<sequence>MIDDDREWLENGSRPGSVLRPEIANSWRRSRLSGVSPDTVAILPGDAPLDSKIARVAVPVLGSMAEVLIGANTSLLLSAPDGTMLWRWDEDSRLSALLDRNSAVVGTRWSEDVVGTNGLGTSLETAQAITIHGSEHFAEALHPFTCAGAAIRHPITRRVAGTLSVTSLNKDASPLMAATLLKLVREVEEQLYGASTLRERELLHHFLAERRRADSAVVVVNGDTVIANKAGAKLGIDHRSLWNQVTAGRVRTTDVVLDRSDEISWRAIEHAGSVVGLVIVSDTPTDEAPAATAPGRLTVSSRTPHWSDLPTRLRAVSRGSDRFLVTGESGVGKRTLVQETFGSSGLLPELDGAEAEEVGSRQWLAMAREVLTRTVEDPAAPALLLSHLESLTIGASRSLGRILDALPRSGDALRVVATWTPTGVEAGPVLQSLLDRFASEPFEVPPLRRRPRDILGRLVDQGPTMPVLSPAAVDLVERHPWPGNHRQLEEFRRWIGNQRRPVLDVVDLPARWSRDAARAGLTAIQAAEADAISASLSAHDGNKAATAAELGISRSSLYRKMREFHLT</sequence>
<dbReference type="Gene3D" id="1.10.8.60">
    <property type="match status" value="1"/>
</dbReference>
<evidence type="ECO:0000256" key="2">
    <source>
        <dbReference type="ARBA" id="ARBA00022840"/>
    </source>
</evidence>
<evidence type="ECO:0000259" key="3">
    <source>
        <dbReference type="PROSITE" id="PS50045"/>
    </source>
</evidence>
<dbReference type="InterPro" id="IPR009057">
    <property type="entry name" value="Homeodomain-like_sf"/>
</dbReference>
<dbReference type="SUPFAM" id="SSF46689">
    <property type="entry name" value="Homeodomain-like"/>
    <property type="match status" value="1"/>
</dbReference>
<dbReference type="Gene3D" id="1.10.10.60">
    <property type="entry name" value="Homeodomain-like"/>
    <property type="match status" value="1"/>
</dbReference>
<evidence type="ECO:0000256" key="1">
    <source>
        <dbReference type="ARBA" id="ARBA00022741"/>
    </source>
</evidence>
<dbReference type="InterPro" id="IPR029016">
    <property type="entry name" value="GAF-like_dom_sf"/>
</dbReference>
<dbReference type="GO" id="GO:0006355">
    <property type="term" value="P:regulation of DNA-templated transcription"/>
    <property type="evidence" value="ECO:0007669"/>
    <property type="project" value="InterPro"/>
</dbReference>
<dbReference type="RefSeq" id="WP_185720762.1">
    <property type="nucleotide sequence ID" value="NZ_BAAAWI010000001.1"/>
</dbReference>
<dbReference type="KEGG" id="ppel:H6H00_08480"/>
<evidence type="ECO:0000313" key="5">
    <source>
        <dbReference type="Proteomes" id="UP000515728"/>
    </source>
</evidence>
<dbReference type="AlphaFoldDB" id="A0A7G7MMC6"/>
<dbReference type="PRINTS" id="PR01590">
    <property type="entry name" value="HTHFIS"/>
</dbReference>
<dbReference type="Pfam" id="PF02954">
    <property type="entry name" value="HTH_8"/>
    <property type="match status" value="1"/>
</dbReference>
<feature type="domain" description="Sigma-54 factor interaction" evidence="3">
    <location>
        <begin position="301"/>
        <end position="489"/>
    </location>
</feature>
<dbReference type="InterPro" id="IPR002197">
    <property type="entry name" value="HTH_Fis"/>
</dbReference>
<dbReference type="Gene3D" id="3.30.450.40">
    <property type="match status" value="1"/>
</dbReference>
<keyword evidence="5" id="KW-1185">Reference proteome</keyword>
<dbReference type="InterPro" id="IPR002078">
    <property type="entry name" value="Sigma_54_int"/>
</dbReference>
<dbReference type="PROSITE" id="PS50045">
    <property type="entry name" value="SIGMA54_INTERACT_4"/>
    <property type="match status" value="1"/>
</dbReference>
<dbReference type="GO" id="GO:0043565">
    <property type="term" value="F:sequence-specific DNA binding"/>
    <property type="evidence" value="ECO:0007669"/>
    <property type="project" value="InterPro"/>
</dbReference>
<evidence type="ECO:0000313" key="4">
    <source>
        <dbReference type="EMBL" id="QNG53937.1"/>
    </source>
</evidence>
<organism evidence="4 5">
    <name type="scientific">Pseudonocardia petroleophila</name>
    <dbReference type="NCBI Taxonomy" id="37331"/>
    <lineage>
        <taxon>Bacteria</taxon>
        <taxon>Bacillati</taxon>
        <taxon>Actinomycetota</taxon>
        <taxon>Actinomycetes</taxon>
        <taxon>Pseudonocardiales</taxon>
        <taxon>Pseudonocardiaceae</taxon>
        <taxon>Pseudonocardia</taxon>
    </lineage>
</organism>
<dbReference type="InterPro" id="IPR027417">
    <property type="entry name" value="P-loop_NTPase"/>
</dbReference>
<dbReference type="EMBL" id="CP060131">
    <property type="protein sequence ID" value="QNG53937.1"/>
    <property type="molecule type" value="Genomic_DNA"/>
</dbReference>
<dbReference type="InterPro" id="IPR025662">
    <property type="entry name" value="Sigma_54_int_dom_ATP-bd_1"/>
</dbReference>
<accession>A0A7G7MMC6</accession>
<dbReference type="GO" id="GO:0005524">
    <property type="term" value="F:ATP binding"/>
    <property type="evidence" value="ECO:0007669"/>
    <property type="project" value="UniProtKB-KW"/>
</dbReference>
<dbReference type="PANTHER" id="PTHR32071">
    <property type="entry name" value="TRANSCRIPTIONAL REGULATORY PROTEIN"/>
    <property type="match status" value="1"/>
</dbReference>
<proteinExistence type="predicted"/>
<dbReference type="SUPFAM" id="SSF52540">
    <property type="entry name" value="P-loop containing nucleoside triphosphate hydrolases"/>
    <property type="match status" value="1"/>
</dbReference>
<protein>
    <submittedName>
        <fullName evidence="4">GAF domain-containing protein</fullName>
    </submittedName>
</protein>